<proteinExistence type="predicted"/>
<accession>A0A5C4R9G2</accession>
<dbReference type="Proteomes" id="UP000304880">
    <property type="component" value="Unassembled WGS sequence"/>
</dbReference>
<dbReference type="EMBL" id="VDDC01000009">
    <property type="protein sequence ID" value="TNH40301.1"/>
    <property type="molecule type" value="Genomic_DNA"/>
</dbReference>
<organism evidence="2 3">
    <name type="scientific">Paracoccus haeundaensis</name>
    <dbReference type="NCBI Taxonomy" id="225362"/>
    <lineage>
        <taxon>Bacteria</taxon>
        <taxon>Pseudomonadati</taxon>
        <taxon>Pseudomonadota</taxon>
        <taxon>Alphaproteobacteria</taxon>
        <taxon>Rhodobacterales</taxon>
        <taxon>Paracoccaceae</taxon>
        <taxon>Paracoccus</taxon>
    </lineage>
</organism>
<protein>
    <submittedName>
        <fullName evidence="2">Uncharacterized protein</fullName>
    </submittedName>
</protein>
<sequence length="76" mass="8374">MIAPFGKLTADRAMRPSHSEQRHTAAGSPESDQVKKDELSSSRRCLADGQHVGAKKAPWRCNARPTRRDLICMKAG</sequence>
<feature type="region of interest" description="Disordered" evidence="1">
    <location>
        <begin position="1"/>
        <end position="57"/>
    </location>
</feature>
<evidence type="ECO:0000313" key="2">
    <source>
        <dbReference type="EMBL" id="TNH40301.1"/>
    </source>
</evidence>
<evidence type="ECO:0000256" key="1">
    <source>
        <dbReference type="SAM" id="MobiDB-lite"/>
    </source>
</evidence>
<dbReference type="RefSeq" id="WP_139598079.1">
    <property type="nucleotide sequence ID" value="NZ_VDDC01000009.1"/>
</dbReference>
<evidence type="ECO:0000313" key="3">
    <source>
        <dbReference type="Proteomes" id="UP000304880"/>
    </source>
</evidence>
<dbReference type="AlphaFoldDB" id="A0A5C4R9G2"/>
<feature type="compositionally biased region" description="Basic and acidic residues" evidence="1">
    <location>
        <begin position="32"/>
        <end position="41"/>
    </location>
</feature>
<keyword evidence="3" id="KW-1185">Reference proteome</keyword>
<feature type="compositionally biased region" description="Basic and acidic residues" evidence="1">
    <location>
        <begin position="9"/>
        <end position="23"/>
    </location>
</feature>
<name>A0A5C4R9G2_9RHOB</name>
<reference evidence="2 3" key="1">
    <citation type="submission" date="2019-06" db="EMBL/GenBank/DDBJ databases">
        <authorList>
            <person name="Li J."/>
        </authorList>
    </citation>
    <scope>NUCLEOTIDE SEQUENCE [LARGE SCALE GENOMIC DNA]</scope>
    <source>
        <strain evidence="2 3">CGMCC 1.8012</strain>
    </source>
</reference>
<gene>
    <name evidence="2" type="ORF">FHD67_05355</name>
</gene>
<comment type="caution">
    <text evidence="2">The sequence shown here is derived from an EMBL/GenBank/DDBJ whole genome shotgun (WGS) entry which is preliminary data.</text>
</comment>